<protein>
    <submittedName>
        <fullName evidence="3">Cobalt-zinc-cadmium resistance protein czcI</fullName>
    </submittedName>
</protein>
<dbReference type="RefSeq" id="WP_054022610.1">
    <property type="nucleotide sequence ID" value="NZ_BBYR01000085.1"/>
</dbReference>
<dbReference type="EMBL" id="BBYR01000085">
    <property type="protein sequence ID" value="GAP38765.1"/>
    <property type="molecule type" value="Genomic_DNA"/>
</dbReference>
<sequence length="120" mass="12219">MRRWLAILLLVLLPTQLSWAVVADYCAHETGAGADHVGHHDHDVHAHAPAPMGDVDPAADTGPSGDIDCGHCHGHCTGLPVAGTGAPLDGPRTTPAPAGNAPCAAAVAAPPERPQWARLA</sequence>
<name>A0A0K8P9A5_PISS1</name>
<feature type="chain" id="PRO_5005513847" evidence="2">
    <location>
        <begin position="21"/>
        <end position="120"/>
    </location>
</feature>
<keyword evidence="4" id="KW-1185">Reference proteome</keyword>
<gene>
    <name evidence="3" type="ORF">ISF6_5318</name>
</gene>
<dbReference type="STRING" id="1547922.ISF6_5318"/>
<dbReference type="Proteomes" id="UP000037660">
    <property type="component" value="Unassembled WGS sequence"/>
</dbReference>
<proteinExistence type="predicted"/>
<comment type="caution">
    <text evidence="3">The sequence shown here is derived from an EMBL/GenBank/DDBJ whole genome shotgun (WGS) entry which is preliminary data.</text>
</comment>
<feature type="region of interest" description="Disordered" evidence="1">
    <location>
        <begin position="87"/>
        <end position="120"/>
    </location>
</feature>
<dbReference type="AlphaFoldDB" id="A0A0K8P9A5"/>
<evidence type="ECO:0000313" key="4">
    <source>
        <dbReference type="Proteomes" id="UP000037660"/>
    </source>
</evidence>
<feature type="signal peptide" evidence="2">
    <location>
        <begin position="1"/>
        <end position="20"/>
    </location>
</feature>
<dbReference type="OrthoDB" id="6717343at2"/>
<evidence type="ECO:0000256" key="2">
    <source>
        <dbReference type="SAM" id="SignalP"/>
    </source>
</evidence>
<evidence type="ECO:0000313" key="3">
    <source>
        <dbReference type="EMBL" id="GAP38765.1"/>
    </source>
</evidence>
<organism evidence="3 4">
    <name type="scientific">Piscinibacter sakaiensis</name>
    <name type="common">Ideonella sakaiensis</name>
    <dbReference type="NCBI Taxonomy" id="1547922"/>
    <lineage>
        <taxon>Bacteria</taxon>
        <taxon>Pseudomonadati</taxon>
        <taxon>Pseudomonadota</taxon>
        <taxon>Betaproteobacteria</taxon>
        <taxon>Burkholderiales</taxon>
        <taxon>Sphaerotilaceae</taxon>
        <taxon>Piscinibacter</taxon>
    </lineage>
</organism>
<feature type="compositionally biased region" description="Low complexity" evidence="1">
    <location>
        <begin position="95"/>
        <end position="110"/>
    </location>
</feature>
<reference evidence="3 4" key="2">
    <citation type="journal article" date="2016" name="Science">
        <title>A bacterium that degrades and assimilates poly(ethylene terephthalate).</title>
        <authorList>
            <person name="Yoshida S."/>
            <person name="Hiraga K."/>
            <person name="Takehana T."/>
            <person name="Taniguchi I."/>
            <person name="Yamaji H."/>
            <person name="Maeda Y."/>
            <person name="Toyohara K."/>
            <person name="Miyamoto K."/>
            <person name="Kimura Y."/>
            <person name="Oda K."/>
        </authorList>
    </citation>
    <scope>NUCLEOTIDE SEQUENCE [LARGE SCALE GENOMIC DNA]</scope>
    <source>
        <strain evidence="4">NBRC 110686 / TISTR 2288 / 201-F6</strain>
    </source>
</reference>
<keyword evidence="2" id="KW-0732">Signal</keyword>
<evidence type="ECO:0000256" key="1">
    <source>
        <dbReference type="SAM" id="MobiDB-lite"/>
    </source>
</evidence>
<reference evidence="4" key="1">
    <citation type="submission" date="2015-07" db="EMBL/GenBank/DDBJ databases">
        <title>Discovery of a poly(ethylene terephthalate assimilation.</title>
        <authorList>
            <person name="Yoshida S."/>
            <person name="Hiraga K."/>
            <person name="Takehana T."/>
            <person name="Taniguchi I."/>
            <person name="Yamaji H."/>
            <person name="Maeda Y."/>
            <person name="Toyohara K."/>
            <person name="Miyamoto K."/>
            <person name="Kimura Y."/>
            <person name="Oda K."/>
        </authorList>
    </citation>
    <scope>NUCLEOTIDE SEQUENCE [LARGE SCALE GENOMIC DNA]</scope>
    <source>
        <strain evidence="4">NBRC 110686 / TISTR 2288 / 201-F6</strain>
    </source>
</reference>
<accession>A0A0K8P9A5</accession>